<keyword evidence="2" id="KW-0812">Transmembrane</keyword>
<dbReference type="Pfam" id="PF10708">
    <property type="entry name" value="DUF2510"/>
    <property type="match status" value="1"/>
</dbReference>
<protein>
    <recommendedName>
        <fullName evidence="3">DUF2510 domain-containing protein</fullName>
    </recommendedName>
</protein>
<dbReference type="Proteomes" id="UP000183407">
    <property type="component" value="Unassembled WGS sequence"/>
</dbReference>
<dbReference type="EMBL" id="FNTL01000002">
    <property type="protein sequence ID" value="SEB35913.1"/>
    <property type="molecule type" value="Genomic_DNA"/>
</dbReference>
<feature type="region of interest" description="Disordered" evidence="1">
    <location>
        <begin position="1"/>
        <end position="20"/>
    </location>
</feature>
<sequence>MTTPTPSAGWHPDPEGRPQLRWWDGKQWTSATKAIPNRPAPGGGPTTPTVDPAARKRGNTIAAGVIGVIVLAFVAFGIFGGDSEDDTASAAEVTTTEAPAAAVTTTKSAAEVSASQAASSSRTAAAAAAAAAEAEKRRQAEAARLDPNTYETLGERDFALLTKNPDSFVGRKITVYGIVMQADAATGNKQFLARTAAEPMGASYNYDQTTLITTQDPSIIANIVEDDFVTMHVEVSGSYTYDTKIGGSNTVPEFKVNIINVTG</sequence>
<evidence type="ECO:0000313" key="4">
    <source>
        <dbReference type="EMBL" id="SEB35913.1"/>
    </source>
</evidence>
<keyword evidence="2" id="KW-1133">Transmembrane helix</keyword>
<feature type="domain" description="DUF2510" evidence="3">
    <location>
        <begin position="8"/>
        <end position="40"/>
    </location>
</feature>
<evidence type="ECO:0000256" key="1">
    <source>
        <dbReference type="SAM" id="MobiDB-lite"/>
    </source>
</evidence>
<proteinExistence type="predicted"/>
<evidence type="ECO:0000256" key="2">
    <source>
        <dbReference type="SAM" id="Phobius"/>
    </source>
</evidence>
<keyword evidence="2" id="KW-0472">Membrane</keyword>
<dbReference type="InterPro" id="IPR018929">
    <property type="entry name" value="DUF2510"/>
</dbReference>
<dbReference type="RefSeq" id="WP_073357881.1">
    <property type="nucleotide sequence ID" value="NZ_FNTL01000002.1"/>
</dbReference>
<gene>
    <name evidence="4" type="ORF">SAMN04490220_0341</name>
</gene>
<feature type="region of interest" description="Disordered" evidence="1">
    <location>
        <begin position="32"/>
        <end position="54"/>
    </location>
</feature>
<dbReference type="OrthoDB" id="4803588at2"/>
<name>A0A1H4IPL6_RHOJO</name>
<evidence type="ECO:0000259" key="3">
    <source>
        <dbReference type="Pfam" id="PF10708"/>
    </source>
</evidence>
<accession>A0A1H4IPL6</accession>
<organism evidence="4 5">
    <name type="scientific">Rhodococcus jostii</name>
    <dbReference type="NCBI Taxonomy" id="132919"/>
    <lineage>
        <taxon>Bacteria</taxon>
        <taxon>Bacillati</taxon>
        <taxon>Actinomycetota</taxon>
        <taxon>Actinomycetes</taxon>
        <taxon>Mycobacteriales</taxon>
        <taxon>Nocardiaceae</taxon>
        <taxon>Rhodococcus</taxon>
    </lineage>
</organism>
<reference evidence="5" key="1">
    <citation type="submission" date="2016-10" db="EMBL/GenBank/DDBJ databases">
        <authorList>
            <person name="Varghese N."/>
        </authorList>
    </citation>
    <scope>NUCLEOTIDE SEQUENCE [LARGE SCALE GENOMIC DNA]</scope>
    <source>
        <strain evidence="5">DSM 44719</strain>
    </source>
</reference>
<evidence type="ECO:0000313" key="5">
    <source>
        <dbReference type="Proteomes" id="UP000183407"/>
    </source>
</evidence>
<feature type="transmembrane region" description="Helical" evidence="2">
    <location>
        <begin position="61"/>
        <end position="79"/>
    </location>
</feature>
<dbReference type="AlphaFoldDB" id="A0A1H4IPL6"/>